<proteinExistence type="predicted"/>
<organism evidence="1 2">
    <name type="scientific">Persicitalea jodogahamensis</name>
    <dbReference type="NCBI Taxonomy" id="402147"/>
    <lineage>
        <taxon>Bacteria</taxon>
        <taxon>Pseudomonadati</taxon>
        <taxon>Bacteroidota</taxon>
        <taxon>Cytophagia</taxon>
        <taxon>Cytophagales</taxon>
        <taxon>Spirosomataceae</taxon>
        <taxon>Persicitalea</taxon>
    </lineage>
</organism>
<dbReference type="EMBL" id="BMXF01000003">
    <property type="protein sequence ID" value="GHB78111.1"/>
    <property type="molecule type" value="Genomic_DNA"/>
</dbReference>
<name>A0A8J3GBL3_9BACT</name>
<keyword evidence="2" id="KW-1185">Reference proteome</keyword>
<sequence>MLNPCSCVENYAQTGREEGVFAQLFTKTTKTNEKTITVQYVHFTPYENLIDPVSARDYSCGGIDSS</sequence>
<dbReference type="AlphaFoldDB" id="A0A8J3GBL3"/>
<dbReference type="Proteomes" id="UP000598271">
    <property type="component" value="Unassembled WGS sequence"/>
</dbReference>
<gene>
    <name evidence="1" type="ORF">GCM10007390_35410</name>
</gene>
<reference evidence="1 2" key="1">
    <citation type="journal article" date="2014" name="Int. J. Syst. Evol. Microbiol.">
        <title>Complete genome sequence of Corynebacterium casei LMG S-19264T (=DSM 44701T), isolated from a smear-ripened cheese.</title>
        <authorList>
            <consortium name="US DOE Joint Genome Institute (JGI-PGF)"/>
            <person name="Walter F."/>
            <person name="Albersmeier A."/>
            <person name="Kalinowski J."/>
            <person name="Ruckert C."/>
        </authorList>
    </citation>
    <scope>NUCLEOTIDE SEQUENCE [LARGE SCALE GENOMIC DNA]</scope>
    <source>
        <strain evidence="1 2">KCTC 12866</strain>
    </source>
</reference>
<protein>
    <submittedName>
        <fullName evidence="1">Uncharacterized protein</fullName>
    </submittedName>
</protein>
<evidence type="ECO:0000313" key="1">
    <source>
        <dbReference type="EMBL" id="GHB78111.1"/>
    </source>
</evidence>
<comment type="caution">
    <text evidence="1">The sequence shown here is derived from an EMBL/GenBank/DDBJ whole genome shotgun (WGS) entry which is preliminary data.</text>
</comment>
<accession>A0A8J3GBL3</accession>
<evidence type="ECO:0000313" key="2">
    <source>
        <dbReference type="Proteomes" id="UP000598271"/>
    </source>
</evidence>